<evidence type="ECO:0000313" key="1">
    <source>
        <dbReference type="EMBL" id="QDT40473.1"/>
    </source>
</evidence>
<protein>
    <submittedName>
        <fullName evidence="1">Uncharacterized protein</fullName>
    </submittedName>
</protein>
<accession>A0A517R9L3</accession>
<keyword evidence="2" id="KW-1185">Reference proteome</keyword>
<dbReference type="KEGG" id="gaz:Pan241w_05300"/>
<evidence type="ECO:0000313" key="2">
    <source>
        <dbReference type="Proteomes" id="UP000317171"/>
    </source>
</evidence>
<name>A0A517R9L3_9PLAN</name>
<organism evidence="1 2">
    <name type="scientific">Gimesia alba</name>
    <dbReference type="NCBI Taxonomy" id="2527973"/>
    <lineage>
        <taxon>Bacteria</taxon>
        <taxon>Pseudomonadati</taxon>
        <taxon>Planctomycetota</taxon>
        <taxon>Planctomycetia</taxon>
        <taxon>Planctomycetales</taxon>
        <taxon>Planctomycetaceae</taxon>
        <taxon>Gimesia</taxon>
    </lineage>
</organism>
<gene>
    <name evidence="1" type="ORF">Pan241w_05300</name>
</gene>
<proteinExistence type="predicted"/>
<dbReference type="AlphaFoldDB" id="A0A517R9L3"/>
<dbReference type="EMBL" id="CP036269">
    <property type="protein sequence ID" value="QDT40473.1"/>
    <property type="molecule type" value="Genomic_DNA"/>
</dbReference>
<dbReference type="Proteomes" id="UP000317171">
    <property type="component" value="Chromosome"/>
</dbReference>
<sequence length="67" mass="7224">MQVLFILRKSSRENKFVNIINERAAKKNPGAVANNRTLRSGLFAKFDRAIGGSGNGVDQAVSQSAGF</sequence>
<reference evidence="1 2" key="1">
    <citation type="submission" date="2019-02" db="EMBL/GenBank/DDBJ databases">
        <title>Deep-cultivation of Planctomycetes and their phenomic and genomic characterization uncovers novel biology.</title>
        <authorList>
            <person name="Wiegand S."/>
            <person name="Jogler M."/>
            <person name="Boedeker C."/>
            <person name="Pinto D."/>
            <person name="Vollmers J."/>
            <person name="Rivas-Marin E."/>
            <person name="Kohn T."/>
            <person name="Peeters S.H."/>
            <person name="Heuer A."/>
            <person name="Rast P."/>
            <person name="Oberbeckmann S."/>
            <person name="Bunk B."/>
            <person name="Jeske O."/>
            <person name="Meyerdierks A."/>
            <person name="Storesund J.E."/>
            <person name="Kallscheuer N."/>
            <person name="Luecker S."/>
            <person name="Lage O.M."/>
            <person name="Pohl T."/>
            <person name="Merkel B.J."/>
            <person name="Hornburger P."/>
            <person name="Mueller R.-W."/>
            <person name="Bruemmer F."/>
            <person name="Labrenz M."/>
            <person name="Spormann A.M."/>
            <person name="Op den Camp H."/>
            <person name="Overmann J."/>
            <person name="Amann R."/>
            <person name="Jetten M.S.M."/>
            <person name="Mascher T."/>
            <person name="Medema M.H."/>
            <person name="Devos D.P."/>
            <person name="Kaster A.-K."/>
            <person name="Ovreas L."/>
            <person name="Rohde M."/>
            <person name="Galperin M.Y."/>
            <person name="Jogler C."/>
        </authorList>
    </citation>
    <scope>NUCLEOTIDE SEQUENCE [LARGE SCALE GENOMIC DNA]</scope>
    <source>
        <strain evidence="1 2">Pan241w</strain>
    </source>
</reference>